<dbReference type="Pfam" id="PF07700">
    <property type="entry name" value="HNOB"/>
    <property type="match status" value="1"/>
</dbReference>
<dbReference type="GO" id="GO:0019934">
    <property type="term" value="P:cGMP-mediated signaling"/>
    <property type="evidence" value="ECO:0007669"/>
    <property type="project" value="TreeGrafter"/>
</dbReference>
<name>A0A8B8E7U0_CRAVI</name>
<dbReference type="GO" id="GO:0004383">
    <property type="term" value="F:guanylate cyclase activity"/>
    <property type="evidence" value="ECO:0007669"/>
    <property type="project" value="UniProtKB-EC"/>
</dbReference>
<evidence type="ECO:0000259" key="8">
    <source>
        <dbReference type="PROSITE" id="PS50125"/>
    </source>
</evidence>
<dbReference type="PROSITE" id="PS50125">
    <property type="entry name" value="GUANYLATE_CYCLASE_2"/>
    <property type="match status" value="1"/>
</dbReference>
<dbReference type="Proteomes" id="UP000694844">
    <property type="component" value="Chromosome 5"/>
</dbReference>
<sequence length="664" mass="76571">MCGSFLFEHLRRHGYEELIRNLANNVLEFLQSLDFVQSYLKEDYQDYVMPHFRCDEESVSDRMILHYFSYRPGYQRVVMGFIREASKSLYKMELYIDILSKTEETVSSEQHGTREHVTFNIIAKQILDKINDPPPTFIAQTKKHGEEQILQKDVEAVKKKLEEIRKEFGEEALPVAKYKSSRAKWRAIAKISLLSRGFVPNYPEEIPINPRMFIEVFPYHVIFDPSMKVHQSGISIQQLMPSIRNRSSEMKDYFHLRYPRCTDLTYANIQHFIRSPFILEMRREKMQKTWTKRPPLLIKGQMFHLRDKGFVFFVASPYIRAWEDLEKRTMKLADLPMWDATRDFLLSDMAFRVGTGQYYGHFFLDNNLLVNAGDMMNRMGDGDKDSGTEKDDVSVRGKWVRLQRDLENERYRNQRIYHAFLPRPLVMTIQKGEIPEAGYYSEVTALFCDIVGFIQLVANCKPSDVLGLLNSLYREFDRLTRVHDTFRVESIGDAYFVVSGTPESETRHAERVANTALGMQIIGSEITSPLYEENIQLRIGIHTGSLVCGVVNCRLPRFVVLGETAVVASKMESHGLPGKIHISSTTYKAICEKGFKTEARGQIEVRGLAPMETYFLIKNEKSTDDAIIGRPDGGPKLTQVNEKNGANSKEGKIISKKITSSNFL</sequence>
<dbReference type="KEGG" id="cvn:111132671"/>
<keyword evidence="9" id="KW-1185">Reference proteome</keyword>
<dbReference type="InterPro" id="IPR001054">
    <property type="entry name" value="A/G_cyclase"/>
</dbReference>
<comment type="subcellular location">
    <subcellularLocation>
        <location evidence="1">Cytoplasm</location>
    </subcellularLocation>
</comment>
<organism evidence="9 10">
    <name type="scientific">Crassostrea virginica</name>
    <name type="common">Eastern oyster</name>
    <dbReference type="NCBI Taxonomy" id="6565"/>
    <lineage>
        <taxon>Eukaryota</taxon>
        <taxon>Metazoa</taxon>
        <taxon>Spiralia</taxon>
        <taxon>Lophotrochozoa</taxon>
        <taxon>Mollusca</taxon>
        <taxon>Bivalvia</taxon>
        <taxon>Autobranchia</taxon>
        <taxon>Pteriomorphia</taxon>
        <taxon>Ostreida</taxon>
        <taxon>Ostreoidea</taxon>
        <taxon>Ostreidae</taxon>
        <taxon>Crassostrea</taxon>
    </lineage>
</organism>
<dbReference type="Pfam" id="PF07701">
    <property type="entry name" value="HNOBA"/>
    <property type="match status" value="1"/>
</dbReference>
<dbReference type="InterPro" id="IPR011644">
    <property type="entry name" value="Heme_NO-bd"/>
</dbReference>
<keyword evidence="4" id="KW-0547">Nucleotide-binding</keyword>
<evidence type="ECO:0000256" key="3">
    <source>
        <dbReference type="ARBA" id="ARBA00022490"/>
    </source>
</evidence>
<dbReference type="InterPro" id="IPR029787">
    <property type="entry name" value="Nucleotide_cyclase"/>
</dbReference>
<proteinExistence type="predicted"/>
<dbReference type="GeneID" id="111132671"/>
<reference evidence="10" key="1">
    <citation type="submission" date="2025-08" db="UniProtKB">
        <authorList>
            <consortium name="RefSeq"/>
        </authorList>
    </citation>
    <scope>IDENTIFICATION</scope>
    <source>
        <tissue evidence="10">Whole sample</tissue>
    </source>
</reference>
<dbReference type="AlphaFoldDB" id="A0A8B8E7U0"/>
<keyword evidence="6" id="KW-0456">Lyase</keyword>
<dbReference type="OrthoDB" id="6127067at2759"/>
<dbReference type="GO" id="GO:0005525">
    <property type="term" value="F:GTP binding"/>
    <property type="evidence" value="ECO:0007669"/>
    <property type="project" value="UniProtKB-KW"/>
</dbReference>
<dbReference type="FunFam" id="3.30.450.260:FF:000002">
    <property type="entry name" value="guanylate cyclase soluble subunit alpha-2"/>
    <property type="match status" value="1"/>
</dbReference>
<accession>A0A8B8E7U0</accession>
<dbReference type="Gene3D" id="3.30.70.1230">
    <property type="entry name" value="Nucleotide cyclase"/>
    <property type="match status" value="1"/>
</dbReference>
<dbReference type="SUPFAM" id="SSF55073">
    <property type="entry name" value="Nucleotide cyclase"/>
    <property type="match status" value="1"/>
</dbReference>
<dbReference type="InterPro" id="IPR042463">
    <property type="entry name" value="HNOB_dom_associated_sf"/>
</dbReference>
<dbReference type="PANTHER" id="PTHR45655:SF13">
    <property type="entry name" value="SOLUBLE GUANYLATE CYCLASE GCY-32-RELATED"/>
    <property type="match status" value="1"/>
</dbReference>
<protein>
    <recommendedName>
        <fullName evidence="2">guanylate cyclase</fullName>
        <ecNumber evidence="2">4.6.1.2</ecNumber>
    </recommendedName>
</protein>
<dbReference type="RefSeq" id="XP_022336205.1">
    <property type="nucleotide sequence ID" value="XM_022480497.1"/>
</dbReference>
<gene>
    <name evidence="10" type="primary">LOC111132671</name>
</gene>
<evidence type="ECO:0000256" key="7">
    <source>
        <dbReference type="ARBA" id="ARBA00023293"/>
    </source>
</evidence>
<keyword evidence="5" id="KW-0342">GTP-binding</keyword>
<keyword evidence="7" id="KW-0141">cGMP biosynthesis</keyword>
<dbReference type="Gene3D" id="3.30.450.260">
    <property type="entry name" value="Haem NO binding associated domain"/>
    <property type="match status" value="1"/>
</dbReference>
<evidence type="ECO:0000313" key="9">
    <source>
        <dbReference type="Proteomes" id="UP000694844"/>
    </source>
</evidence>
<dbReference type="InterPro" id="IPR024096">
    <property type="entry name" value="NO_sig/Golgi_transp_ligand-bd"/>
</dbReference>
<evidence type="ECO:0000256" key="4">
    <source>
        <dbReference type="ARBA" id="ARBA00022741"/>
    </source>
</evidence>
<evidence type="ECO:0000256" key="5">
    <source>
        <dbReference type="ARBA" id="ARBA00023134"/>
    </source>
</evidence>
<dbReference type="EC" id="4.6.1.2" evidence="2"/>
<evidence type="ECO:0000256" key="2">
    <source>
        <dbReference type="ARBA" id="ARBA00012202"/>
    </source>
</evidence>
<evidence type="ECO:0000256" key="1">
    <source>
        <dbReference type="ARBA" id="ARBA00004496"/>
    </source>
</evidence>
<dbReference type="GO" id="GO:0008074">
    <property type="term" value="C:guanylate cyclase complex, soluble"/>
    <property type="evidence" value="ECO:0007669"/>
    <property type="project" value="TreeGrafter"/>
</dbReference>
<evidence type="ECO:0000256" key="6">
    <source>
        <dbReference type="ARBA" id="ARBA00023239"/>
    </source>
</evidence>
<dbReference type="InterPro" id="IPR011645">
    <property type="entry name" value="HNOB_dom_associated"/>
</dbReference>
<dbReference type="SUPFAM" id="SSF111126">
    <property type="entry name" value="Ligand-binding domain in the NO signalling and Golgi transport"/>
    <property type="match status" value="1"/>
</dbReference>
<dbReference type="Pfam" id="PF00211">
    <property type="entry name" value="Guanylate_cyc"/>
    <property type="match status" value="1"/>
</dbReference>
<dbReference type="PANTHER" id="PTHR45655">
    <property type="entry name" value="GUANYLATE CYCLASE SOLUBLE SUBUNIT BETA-2"/>
    <property type="match status" value="1"/>
</dbReference>
<dbReference type="GO" id="GO:0070482">
    <property type="term" value="P:response to oxygen levels"/>
    <property type="evidence" value="ECO:0007669"/>
    <property type="project" value="TreeGrafter"/>
</dbReference>
<dbReference type="GO" id="GO:0020037">
    <property type="term" value="F:heme binding"/>
    <property type="evidence" value="ECO:0007669"/>
    <property type="project" value="InterPro"/>
</dbReference>
<feature type="domain" description="Guanylate cyclase" evidence="8">
    <location>
        <begin position="444"/>
        <end position="572"/>
    </location>
</feature>
<dbReference type="CDD" id="cd07302">
    <property type="entry name" value="CHD"/>
    <property type="match status" value="1"/>
</dbReference>
<dbReference type="Gene3D" id="3.90.1520.10">
    <property type="entry name" value="H-NOX domain"/>
    <property type="match status" value="1"/>
</dbReference>
<keyword evidence="3" id="KW-0963">Cytoplasm</keyword>
<evidence type="ECO:0000313" key="10">
    <source>
        <dbReference type="RefSeq" id="XP_022336205.1"/>
    </source>
</evidence>
<dbReference type="InterPro" id="IPR038158">
    <property type="entry name" value="H-NOX_domain_sf"/>
</dbReference>
<dbReference type="SMART" id="SM00044">
    <property type="entry name" value="CYCc"/>
    <property type="match status" value="1"/>
</dbReference>